<dbReference type="PANTHER" id="PTHR30032">
    <property type="entry name" value="N-ACETYLMURAMOYL-L-ALANINE AMIDASE-RELATED"/>
    <property type="match status" value="1"/>
</dbReference>
<comment type="caution">
    <text evidence="1">The sequence shown here is derived from an EMBL/GenBank/DDBJ whole genome shotgun (WGS) entry which is preliminary data.</text>
</comment>
<proteinExistence type="predicted"/>
<dbReference type="Gene3D" id="3.40.50.12090">
    <property type="match status" value="2"/>
</dbReference>
<dbReference type="InterPro" id="IPR007253">
    <property type="entry name" value="Cell_wall-bd_2"/>
</dbReference>
<accession>A0A371IRL2</accession>
<dbReference type="AlphaFoldDB" id="A0A371IRL2"/>
<name>A0A371IRL2_9FIRM</name>
<dbReference type="EMBL" id="NOJZ02000018">
    <property type="protein sequence ID" value="RDY23112.1"/>
    <property type="molecule type" value="Genomic_DNA"/>
</dbReference>
<protein>
    <submittedName>
        <fullName evidence="1">Cell wall-binding repeat-containing protein</fullName>
    </submittedName>
</protein>
<gene>
    <name evidence="1" type="ORF">CHF27_009715</name>
</gene>
<dbReference type="PANTHER" id="PTHR30032:SF8">
    <property type="entry name" value="GERMINATION-SPECIFIC N-ACETYLMURAMOYL-L-ALANINE AMIDASE"/>
    <property type="match status" value="1"/>
</dbReference>
<reference evidence="1 2" key="1">
    <citation type="journal article" date="2017" name="Genome Announc.">
        <title>Draft Genome Sequence of Romboutsia maritimum sp. nov. Strain CCRI-22766(T), Isolated from Coastal Estuarine Mud.</title>
        <authorList>
            <person name="Maheux A.F."/>
            <person name="Boudreau D.K."/>
            <person name="Berube E."/>
            <person name="Boissinot M."/>
            <person name="Raymond F."/>
            <person name="Brodeur S."/>
            <person name="Corbeil J."/>
            <person name="Brightwell G."/>
            <person name="Broda D."/>
            <person name="Omar R.F."/>
            <person name="Bergeron M.G."/>
        </authorList>
    </citation>
    <scope>NUCLEOTIDE SEQUENCE [LARGE SCALE GENOMIC DNA]</scope>
    <source>
        <strain evidence="1 2">CCRI-22766</strain>
    </source>
</reference>
<dbReference type="OrthoDB" id="1756190at2"/>
<keyword evidence="2" id="KW-1185">Reference proteome</keyword>
<dbReference type="Pfam" id="PF04122">
    <property type="entry name" value="CW_binding_2"/>
    <property type="match status" value="3"/>
</dbReference>
<dbReference type="Proteomes" id="UP000243494">
    <property type="component" value="Unassembled WGS sequence"/>
</dbReference>
<evidence type="ECO:0000313" key="1">
    <source>
        <dbReference type="EMBL" id="RDY23112.1"/>
    </source>
</evidence>
<evidence type="ECO:0000313" key="2">
    <source>
        <dbReference type="Proteomes" id="UP000243494"/>
    </source>
</evidence>
<dbReference type="InterPro" id="IPR051922">
    <property type="entry name" value="Bact_Sporulation_Assoc"/>
</dbReference>
<sequence>MKISKKLLLLITSISIALVGVPKSYALSSVDKIQGIDRYETAGKIADKQNYDTVILVNSDQSLADGLSAAGLSGATNSPILLVQKNKIPQATNTRLKGVKKVFIIGEKDAISNTVENELKINNIQVERIGGTDRIQTSVNVSNKILSIKSVDKILLVNGYKGEADAMSGSAVAARDGVPIILTDGYSADNLAKNAKIYALGEKNVISENLVKEKNAIRIGGKDRFETNKKVIKEFYTSSRELYLSKGYKLVDALTVSSLAKDKPVVLVNNGSDKSILKNATKLIALGGVDETTIQQCINITNGKGNPITGIIENDSNSNDTENNNTNINTSSNLSLTNKNDYIYTINNLNITDSKITQGIKEVGVFKNMVNACEYYKASDVKINDLNKDKTTVILKFSLENKNNFMINTYPSQGIIKTNTGEIAEVDWISSEQFDGYIYEGESKEGYLVITLEKTKPEELKSFTFVWNTYHQNGTPITNNDEYYSINTFEINL</sequence>
<organism evidence="1 2">
    <name type="scientific">Romboutsia maritimum</name>
    <dbReference type="NCBI Taxonomy" id="2020948"/>
    <lineage>
        <taxon>Bacteria</taxon>
        <taxon>Bacillati</taxon>
        <taxon>Bacillota</taxon>
        <taxon>Clostridia</taxon>
        <taxon>Peptostreptococcales</taxon>
        <taxon>Peptostreptococcaceae</taxon>
        <taxon>Romboutsia</taxon>
    </lineage>
</organism>
<dbReference type="RefSeq" id="WP_095406765.1">
    <property type="nucleotide sequence ID" value="NZ_NOJZ02000018.1"/>
</dbReference>